<feature type="region of interest" description="Disordered" evidence="10">
    <location>
        <begin position="285"/>
        <end position="324"/>
    </location>
</feature>
<dbReference type="GO" id="GO:0005634">
    <property type="term" value="C:nucleus"/>
    <property type="evidence" value="ECO:0007669"/>
    <property type="project" value="UniProtKB-SubCell"/>
</dbReference>
<evidence type="ECO:0000313" key="13">
    <source>
        <dbReference type="EMBL" id="KAK4811521.1"/>
    </source>
</evidence>
<dbReference type="Gene3D" id="1.10.260.40">
    <property type="entry name" value="lambda repressor-like DNA-binding domains"/>
    <property type="match status" value="1"/>
</dbReference>
<dbReference type="PROSITE" id="PS50071">
    <property type="entry name" value="HOMEOBOX_2"/>
    <property type="match status" value="1"/>
</dbReference>
<comment type="subcellular location">
    <subcellularLocation>
        <location evidence="1 7 8">Nucleus</location>
    </subcellularLocation>
</comment>
<organism evidence="13 14">
    <name type="scientific">Mycteria americana</name>
    <name type="common">Wood stork</name>
    <dbReference type="NCBI Taxonomy" id="33587"/>
    <lineage>
        <taxon>Eukaryota</taxon>
        <taxon>Metazoa</taxon>
        <taxon>Chordata</taxon>
        <taxon>Craniata</taxon>
        <taxon>Vertebrata</taxon>
        <taxon>Euteleostomi</taxon>
        <taxon>Archelosauria</taxon>
        <taxon>Archosauria</taxon>
        <taxon>Dinosauria</taxon>
        <taxon>Saurischia</taxon>
        <taxon>Theropoda</taxon>
        <taxon>Coelurosauria</taxon>
        <taxon>Aves</taxon>
        <taxon>Neognathae</taxon>
        <taxon>Neoaves</taxon>
        <taxon>Aequornithes</taxon>
        <taxon>Ciconiiformes</taxon>
        <taxon>Ciconiidae</taxon>
        <taxon>Mycteria</taxon>
    </lineage>
</organism>
<evidence type="ECO:0000256" key="4">
    <source>
        <dbReference type="ARBA" id="ARBA00023155"/>
    </source>
</evidence>
<dbReference type="InterPro" id="IPR001356">
    <property type="entry name" value="HD"/>
</dbReference>
<evidence type="ECO:0000256" key="1">
    <source>
        <dbReference type="ARBA" id="ARBA00004123"/>
    </source>
</evidence>
<feature type="compositionally biased region" description="Low complexity" evidence="10">
    <location>
        <begin position="38"/>
        <end position="49"/>
    </location>
</feature>
<feature type="compositionally biased region" description="Gly residues" evidence="10">
    <location>
        <begin position="288"/>
        <end position="297"/>
    </location>
</feature>
<protein>
    <recommendedName>
        <fullName evidence="9">POU domain protein</fullName>
    </recommendedName>
</protein>
<accession>A0AAN7NHE2</accession>
<keyword evidence="3 7" id="KW-0238">DNA-binding</keyword>
<dbReference type="SUPFAM" id="SSF47413">
    <property type="entry name" value="lambda repressor-like DNA-binding domains"/>
    <property type="match status" value="1"/>
</dbReference>
<reference evidence="13 14" key="1">
    <citation type="journal article" date="2023" name="J. Hered.">
        <title>Chromosome-level genome of the wood stork (Mycteria americana) provides insight into avian chromosome evolution.</title>
        <authorList>
            <person name="Flamio R. Jr."/>
            <person name="Ramstad K.M."/>
        </authorList>
    </citation>
    <scope>NUCLEOTIDE SEQUENCE [LARGE SCALE GENOMIC DNA]</scope>
    <source>
        <strain evidence="13">JAX WOST 10</strain>
    </source>
</reference>
<feature type="domain" description="POU-specific" evidence="12">
    <location>
        <begin position="317"/>
        <end position="391"/>
    </location>
</feature>
<dbReference type="PROSITE" id="PS51179">
    <property type="entry name" value="POU_3"/>
    <property type="match status" value="1"/>
</dbReference>
<name>A0AAN7NHE2_MYCAM</name>
<dbReference type="InterPro" id="IPR010982">
    <property type="entry name" value="Lambda_DNA-bd_dom_sf"/>
</dbReference>
<keyword evidence="6 7" id="KW-0539">Nucleus</keyword>
<dbReference type="SUPFAM" id="SSF46689">
    <property type="entry name" value="Homeodomain-like"/>
    <property type="match status" value="1"/>
</dbReference>
<dbReference type="InterPro" id="IPR000327">
    <property type="entry name" value="POU_dom"/>
</dbReference>
<dbReference type="GO" id="GO:0000981">
    <property type="term" value="F:DNA-binding transcription factor activity, RNA polymerase II-specific"/>
    <property type="evidence" value="ECO:0007669"/>
    <property type="project" value="InterPro"/>
</dbReference>
<evidence type="ECO:0000256" key="2">
    <source>
        <dbReference type="ARBA" id="ARBA00023015"/>
    </source>
</evidence>
<evidence type="ECO:0000259" key="12">
    <source>
        <dbReference type="PROSITE" id="PS51179"/>
    </source>
</evidence>
<sequence>MLPQHLETWAPPRTPELGGGGLCPSPPTGASGARGGRDPAAARGPSPAGAGPGPLLPAARGEGRGRATAHLLSHLPPRVPPFRPPRGGIKFTPDPPVRGQWGRGPFPYRPARPGPAPPPSEAPAAPQQGGSGRRAAGPSPAASAWSPRAAGSMFSPDGGLPAAPFGLLPDAGPPFPRGGFDGAAAQPLFFPFAAEPEAARDPPPARAWLPPPAGPPAKAEARPGRPCRQPSPEPRAAACCGPAWPAPPWAGPAPPGAATAALPGPPFPGTAAAAFPGPQLCPAALQPGSGGLSGLGSSGSSSGAASEGGHSSDSGDEDAPTSEELEQFAKDLKHKRIMLGFTQADVGLALGTLYGKMFSQTTICRFEALQLSFKNMCKLKPLLQRWLNEAENTDNMQEMCNAEQVLAQARKRKRRTSIETNVKGTLESFFRKCVKPSPQEISQIAEDLNLDKDVVRVWFCNRRQKGKRLLLPFGNEAEGVMYDMNQSLVPTSLPIPVTSQGYSLAPSPPVYMPPFHKAEMFPQALQPGLSMSNSSH</sequence>
<feature type="compositionally biased region" description="Low complexity" evidence="10">
    <location>
        <begin position="298"/>
        <end position="312"/>
    </location>
</feature>
<comment type="similarity">
    <text evidence="9">Belongs to the POU transcription factor family.</text>
</comment>
<keyword evidence="4 7" id="KW-0371">Homeobox</keyword>
<dbReference type="InterPro" id="IPR017970">
    <property type="entry name" value="Homeobox_CS"/>
</dbReference>
<evidence type="ECO:0000256" key="7">
    <source>
        <dbReference type="PROSITE-ProRule" id="PRU00108"/>
    </source>
</evidence>
<feature type="compositionally biased region" description="Low complexity" evidence="10">
    <location>
        <begin position="122"/>
        <end position="152"/>
    </location>
</feature>
<evidence type="ECO:0000259" key="11">
    <source>
        <dbReference type="PROSITE" id="PS50071"/>
    </source>
</evidence>
<feature type="compositionally biased region" description="Acidic residues" evidence="10">
    <location>
        <begin position="314"/>
        <end position="324"/>
    </location>
</feature>
<dbReference type="Proteomes" id="UP001333110">
    <property type="component" value="Unassembled WGS sequence"/>
</dbReference>
<dbReference type="FunFam" id="1.10.260.40:FF:000022">
    <property type="entry name" value="POU domain protein"/>
    <property type="match status" value="1"/>
</dbReference>
<feature type="compositionally biased region" description="Pro residues" evidence="10">
    <location>
        <begin position="107"/>
        <end position="121"/>
    </location>
</feature>
<dbReference type="SMART" id="SM00352">
    <property type="entry name" value="POU"/>
    <property type="match status" value="1"/>
</dbReference>
<dbReference type="PROSITE" id="PS00035">
    <property type="entry name" value="POU_1"/>
    <property type="match status" value="1"/>
</dbReference>
<evidence type="ECO:0000313" key="14">
    <source>
        <dbReference type="Proteomes" id="UP001333110"/>
    </source>
</evidence>
<evidence type="ECO:0000256" key="5">
    <source>
        <dbReference type="ARBA" id="ARBA00023163"/>
    </source>
</evidence>
<dbReference type="PROSITE" id="PS00027">
    <property type="entry name" value="HOMEOBOX_1"/>
    <property type="match status" value="1"/>
</dbReference>
<dbReference type="PROSITE" id="PS00465">
    <property type="entry name" value="POU_2"/>
    <property type="match status" value="1"/>
</dbReference>
<dbReference type="Pfam" id="PF00157">
    <property type="entry name" value="Pou"/>
    <property type="match status" value="1"/>
</dbReference>
<feature type="compositionally biased region" description="Low complexity" evidence="10">
    <location>
        <begin position="182"/>
        <end position="196"/>
    </location>
</feature>
<dbReference type="EMBL" id="JAUNZN010000017">
    <property type="protein sequence ID" value="KAK4811521.1"/>
    <property type="molecule type" value="Genomic_DNA"/>
</dbReference>
<dbReference type="Pfam" id="PF00046">
    <property type="entry name" value="Homeodomain"/>
    <property type="match status" value="1"/>
</dbReference>
<feature type="region of interest" description="Disordered" evidence="10">
    <location>
        <begin position="1"/>
        <end position="239"/>
    </location>
</feature>
<dbReference type="PRINTS" id="PR00028">
    <property type="entry name" value="POUDOMAIN"/>
</dbReference>
<keyword evidence="5 9" id="KW-0804">Transcription</keyword>
<keyword evidence="2" id="KW-0805">Transcription regulation</keyword>
<keyword evidence="14" id="KW-1185">Reference proteome</keyword>
<evidence type="ECO:0000256" key="6">
    <source>
        <dbReference type="ARBA" id="ARBA00023242"/>
    </source>
</evidence>
<dbReference type="SMART" id="SM00389">
    <property type="entry name" value="HOX"/>
    <property type="match status" value="1"/>
</dbReference>
<evidence type="ECO:0000256" key="8">
    <source>
        <dbReference type="RuleBase" id="RU000682"/>
    </source>
</evidence>
<dbReference type="Gene3D" id="1.10.10.60">
    <property type="entry name" value="Homeodomain-like"/>
    <property type="match status" value="1"/>
</dbReference>
<comment type="caution">
    <text evidence="13">The sequence shown here is derived from an EMBL/GenBank/DDBJ whole genome shotgun (WGS) entry which is preliminary data.</text>
</comment>
<feature type="domain" description="Homeobox" evidence="11">
    <location>
        <begin position="409"/>
        <end position="469"/>
    </location>
</feature>
<dbReference type="AlphaFoldDB" id="A0AAN7NHE2"/>
<dbReference type="FunFam" id="1.10.10.60:FF:000326">
    <property type="entry name" value="POU domain protein"/>
    <property type="match status" value="1"/>
</dbReference>
<evidence type="ECO:0000256" key="10">
    <source>
        <dbReference type="SAM" id="MobiDB-lite"/>
    </source>
</evidence>
<feature type="compositionally biased region" description="Pro residues" evidence="10">
    <location>
        <begin position="201"/>
        <end position="215"/>
    </location>
</feature>
<evidence type="ECO:0000256" key="9">
    <source>
        <dbReference type="RuleBase" id="RU361194"/>
    </source>
</evidence>
<dbReference type="PANTHER" id="PTHR11636:SF125">
    <property type="entry name" value="POU DOMAIN, CLASS 3, TRANSCRIPTION FACTOR 3"/>
    <property type="match status" value="1"/>
</dbReference>
<feature type="DNA-binding region" description="Homeobox" evidence="7">
    <location>
        <begin position="411"/>
        <end position="470"/>
    </location>
</feature>
<dbReference type="GO" id="GO:0000978">
    <property type="term" value="F:RNA polymerase II cis-regulatory region sequence-specific DNA binding"/>
    <property type="evidence" value="ECO:0007669"/>
    <property type="project" value="TreeGrafter"/>
</dbReference>
<evidence type="ECO:0000256" key="3">
    <source>
        <dbReference type="ARBA" id="ARBA00023125"/>
    </source>
</evidence>
<gene>
    <name evidence="13" type="ORF">QYF61_011569</name>
</gene>
<proteinExistence type="inferred from homology"/>
<dbReference type="PANTHER" id="PTHR11636">
    <property type="entry name" value="POU DOMAIN"/>
    <property type="match status" value="1"/>
</dbReference>
<dbReference type="CDD" id="cd00086">
    <property type="entry name" value="homeodomain"/>
    <property type="match status" value="1"/>
</dbReference>
<dbReference type="InterPro" id="IPR013847">
    <property type="entry name" value="POU"/>
</dbReference>
<dbReference type="InterPro" id="IPR050255">
    <property type="entry name" value="POU_domain_TF"/>
</dbReference>
<dbReference type="InterPro" id="IPR009057">
    <property type="entry name" value="Homeodomain-like_sf"/>
</dbReference>